<dbReference type="SUPFAM" id="SSF110087">
    <property type="entry name" value="DR1885-like metal-binding protein"/>
    <property type="match status" value="1"/>
</dbReference>
<evidence type="ECO:0000313" key="1">
    <source>
        <dbReference type="EMBL" id="EDQ35092.1"/>
    </source>
</evidence>
<dbReference type="InterPro" id="IPR036182">
    <property type="entry name" value="PCuAC_sf"/>
</dbReference>
<dbReference type="Proteomes" id="UP000004291">
    <property type="component" value="Chromosome"/>
</dbReference>
<reference evidence="1 2" key="1">
    <citation type="submission" date="2007-10" db="EMBL/GenBank/DDBJ databases">
        <authorList>
            <person name="Wagner-Dobler I."/>
            <person name="Ferriera S."/>
            <person name="Johnson J."/>
            <person name="Kravitz S."/>
            <person name="Beeson K."/>
            <person name="Sutton G."/>
            <person name="Rogers Y.-H."/>
            <person name="Friedman R."/>
            <person name="Frazier M."/>
            <person name="Venter J.C."/>
        </authorList>
    </citation>
    <scope>NUCLEOTIDE SEQUENCE [LARGE SCALE GENOMIC DNA]</scope>
    <source>
        <strain evidence="1 2">DFL-43</strain>
    </source>
</reference>
<dbReference type="InterPro" id="IPR007410">
    <property type="entry name" value="LpqE-like"/>
</dbReference>
<sequence length="263" mass="27111">MRKLAILLVIVIAGVTIALTGGWFGEQPEPVTLSSVTASPLPNQPGAAHVYLTIENGTQPNRLVSVSSPEAAEARFAGMAMAEPLGLPAGGKPSLSADGVYIELSGIEGELVEGRLIPISLKLDPAGDTTAMARVGKPVDPHAGHAMMAMGDMPMEPLQGAGNMPPALGLSATVADAGIVVDLDISNLTFDPDSPNPVHVPGHGHGHLYLNGLKLQRVYSTHTEIGALPPGSYTLTVSLNTNTHQAYEDENGPVAASANITID</sequence>
<evidence type="ECO:0008006" key="3">
    <source>
        <dbReference type="Google" id="ProtNLM"/>
    </source>
</evidence>
<keyword evidence="2" id="KW-1185">Reference proteome</keyword>
<name>A9D0Y8_HOEPD</name>
<organism evidence="1 2">
    <name type="scientific">Hoeflea phototrophica (strain DSM 17068 / NCIMB 14078 / DFL-43)</name>
    <dbReference type="NCBI Taxonomy" id="411684"/>
    <lineage>
        <taxon>Bacteria</taxon>
        <taxon>Pseudomonadati</taxon>
        <taxon>Pseudomonadota</taxon>
        <taxon>Alphaproteobacteria</taxon>
        <taxon>Hyphomicrobiales</taxon>
        <taxon>Rhizobiaceae</taxon>
        <taxon>Hoeflea</taxon>
    </lineage>
</organism>
<dbReference type="Gene3D" id="2.60.40.1890">
    <property type="entry name" value="PCu(A)C copper chaperone"/>
    <property type="match status" value="1"/>
</dbReference>
<comment type="caution">
    <text evidence="1">The sequence shown here is derived from an EMBL/GenBank/DDBJ whole genome shotgun (WGS) entry which is preliminary data.</text>
</comment>
<dbReference type="Pfam" id="PF04314">
    <property type="entry name" value="PCuAC"/>
    <property type="match status" value="1"/>
</dbReference>
<dbReference type="HOGENOM" id="CLU_1056775_0_0_5"/>
<gene>
    <name evidence="1" type="ORF">HPDFL43_02805</name>
</gene>
<dbReference type="RefSeq" id="WP_007196353.1">
    <property type="nucleotide sequence ID" value="NZ_CM002917.1"/>
</dbReference>
<dbReference type="EMBL" id="ABIA03000002">
    <property type="protein sequence ID" value="EDQ35092.1"/>
    <property type="molecule type" value="Genomic_DNA"/>
</dbReference>
<reference evidence="1 2" key="2">
    <citation type="submission" date="2012-06" db="EMBL/GenBank/DDBJ databases">
        <authorList>
            <person name="Fiebig A."/>
        </authorList>
    </citation>
    <scope>NUCLEOTIDE SEQUENCE [LARGE SCALE GENOMIC DNA]</scope>
    <source>
        <strain evidence="1 2">DFL-43</strain>
    </source>
</reference>
<evidence type="ECO:0000313" key="2">
    <source>
        <dbReference type="Proteomes" id="UP000004291"/>
    </source>
</evidence>
<protein>
    <recommendedName>
        <fullName evidence="3">Copper(I)-binding protein</fullName>
    </recommendedName>
</protein>
<dbReference type="STRING" id="411684.HPDFL43_02805"/>
<dbReference type="eggNOG" id="COG2847">
    <property type="taxonomic scope" value="Bacteria"/>
</dbReference>
<dbReference type="OrthoDB" id="6385276at2"/>
<accession>A9D0Y8</accession>
<proteinExistence type="predicted"/>
<dbReference type="AlphaFoldDB" id="A9D0Y8"/>